<feature type="transmembrane region" description="Helical" evidence="6">
    <location>
        <begin position="160"/>
        <end position="181"/>
    </location>
</feature>
<comment type="caution">
    <text evidence="7">The sequence shown here is derived from an EMBL/GenBank/DDBJ whole genome shotgun (WGS) entry which is preliminary data.</text>
</comment>
<feature type="transmembrane region" description="Helical" evidence="6">
    <location>
        <begin position="129"/>
        <end position="148"/>
    </location>
</feature>
<keyword evidence="6 7" id="KW-0675">Receptor</keyword>
<proteinExistence type="inferred from homology"/>
<feature type="transmembrane region" description="Helical" evidence="6">
    <location>
        <begin position="323"/>
        <end position="345"/>
    </location>
</feature>
<evidence type="ECO:0000256" key="5">
    <source>
        <dbReference type="ARBA" id="ARBA00023136"/>
    </source>
</evidence>
<dbReference type="AlphaFoldDB" id="A0AAE1I5Q2"/>
<evidence type="ECO:0000256" key="3">
    <source>
        <dbReference type="ARBA" id="ARBA00022692"/>
    </source>
</evidence>
<dbReference type="EMBL" id="JAHWGI010001444">
    <property type="protein sequence ID" value="KAK3933250.1"/>
    <property type="molecule type" value="Genomic_DNA"/>
</dbReference>
<reference evidence="7" key="1">
    <citation type="submission" date="2021-07" db="EMBL/GenBank/DDBJ databases">
        <authorList>
            <person name="Catto M.A."/>
            <person name="Jacobson A."/>
            <person name="Kennedy G."/>
            <person name="Labadie P."/>
            <person name="Hunt B.G."/>
            <person name="Srinivasan R."/>
        </authorList>
    </citation>
    <scope>NUCLEOTIDE SEQUENCE</scope>
    <source>
        <strain evidence="7">PL_HMW_Pooled</strain>
        <tissue evidence="7">Head</tissue>
    </source>
</reference>
<keyword evidence="6" id="KW-0807">Transducer</keyword>
<evidence type="ECO:0000256" key="2">
    <source>
        <dbReference type="ARBA" id="ARBA00022475"/>
    </source>
</evidence>
<feature type="transmembrane region" description="Helical" evidence="6">
    <location>
        <begin position="282"/>
        <end position="303"/>
    </location>
</feature>
<dbReference type="GO" id="GO:0005886">
    <property type="term" value="C:plasma membrane"/>
    <property type="evidence" value="ECO:0007669"/>
    <property type="project" value="UniProtKB-SubCell"/>
</dbReference>
<keyword evidence="3 6" id="KW-0812">Transmembrane</keyword>
<sequence length="426" mass="46188">MLWRSVSVVLFSFFGLGAALLGMLPVSGWLVGWPLRRPTGTGPSPWPAPAAWTLAVAVSAFMLYTSDNLISDSLTGNSSFKLAVGVYHVLCRAVETSERCWRRGALCTLARCLRLYCAAHPLSAAGWRALGFTALFITLEVCVHGYWTMWFAGDIARVHVFMWAMYSGSLNFLLLGVAALAGQLTRDLRVDCGLTMRAAAAWLPETTADSSGAAAWAPEPINAALTWASAGGRRQRGRAPQGSSKKSCLTGRGACGVGSPSDALHWRWLRLRHMALLDMNRMACSATCWQVLVMFVFTVTYAATSVSSAVGSFSAAKDVALDFGLRPVAAACARIVFMLYASALYERMALEQNKISQEMQGFLAGTPDLPVTAEREATLFLIQIGLQDAHYDILGMFRLNIGFTKSIVATISTYLVVLMQFNASLY</sequence>
<comment type="similarity">
    <text evidence="6">Belongs to the insect chemoreceptor superfamily. Gustatory receptor (GR) family.</text>
</comment>
<dbReference type="Proteomes" id="UP001219518">
    <property type="component" value="Unassembled WGS sequence"/>
</dbReference>
<name>A0AAE1I5Q2_9NEOP</name>
<gene>
    <name evidence="7" type="ORF">KUF71_017838</name>
</gene>
<feature type="transmembrane region" description="Helical" evidence="6">
    <location>
        <begin position="406"/>
        <end position="425"/>
    </location>
</feature>
<feature type="transmembrane region" description="Helical" evidence="6">
    <location>
        <begin position="7"/>
        <end position="26"/>
    </location>
</feature>
<evidence type="ECO:0000256" key="1">
    <source>
        <dbReference type="ARBA" id="ARBA00004651"/>
    </source>
</evidence>
<keyword evidence="8" id="KW-1185">Reference proteome</keyword>
<feature type="transmembrane region" description="Helical" evidence="6">
    <location>
        <begin position="46"/>
        <end position="64"/>
    </location>
</feature>
<protein>
    <recommendedName>
        <fullName evidence="6">Gustatory receptor</fullName>
    </recommendedName>
</protein>
<keyword evidence="4 6" id="KW-1133">Transmembrane helix</keyword>
<dbReference type="GO" id="GO:0050909">
    <property type="term" value="P:sensory perception of taste"/>
    <property type="evidence" value="ECO:0007669"/>
    <property type="project" value="InterPro"/>
</dbReference>
<dbReference type="Pfam" id="PF08395">
    <property type="entry name" value="7tm_7"/>
    <property type="match status" value="1"/>
</dbReference>
<keyword evidence="2 6" id="KW-1003">Cell membrane</keyword>
<evidence type="ECO:0000313" key="7">
    <source>
        <dbReference type="EMBL" id="KAK3933250.1"/>
    </source>
</evidence>
<evidence type="ECO:0000256" key="6">
    <source>
        <dbReference type="RuleBase" id="RU363108"/>
    </source>
</evidence>
<keyword evidence="5 6" id="KW-0472">Membrane</keyword>
<evidence type="ECO:0000256" key="4">
    <source>
        <dbReference type="ARBA" id="ARBA00022989"/>
    </source>
</evidence>
<dbReference type="InterPro" id="IPR013604">
    <property type="entry name" value="7TM_chemorcpt"/>
</dbReference>
<comment type="function">
    <text evidence="6">Gustatory receptor which mediates acceptance or avoidance behavior, depending on its substrates.</text>
</comment>
<organism evidence="7 8">
    <name type="scientific">Frankliniella fusca</name>
    <dbReference type="NCBI Taxonomy" id="407009"/>
    <lineage>
        <taxon>Eukaryota</taxon>
        <taxon>Metazoa</taxon>
        <taxon>Ecdysozoa</taxon>
        <taxon>Arthropoda</taxon>
        <taxon>Hexapoda</taxon>
        <taxon>Insecta</taxon>
        <taxon>Pterygota</taxon>
        <taxon>Neoptera</taxon>
        <taxon>Paraneoptera</taxon>
        <taxon>Thysanoptera</taxon>
        <taxon>Terebrantia</taxon>
        <taxon>Thripoidea</taxon>
        <taxon>Thripidae</taxon>
        <taxon>Frankliniella</taxon>
    </lineage>
</organism>
<evidence type="ECO:0000313" key="8">
    <source>
        <dbReference type="Proteomes" id="UP001219518"/>
    </source>
</evidence>
<dbReference type="GO" id="GO:0007165">
    <property type="term" value="P:signal transduction"/>
    <property type="evidence" value="ECO:0007669"/>
    <property type="project" value="UniProtKB-KW"/>
</dbReference>
<reference evidence="7" key="2">
    <citation type="journal article" date="2023" name="BMC Genomics">
        <title>Pest status, molecular evolution, and epigenetic factors derived from the genome assembly of Frankliniella fusca, a thysanopteran phytovirus vector.</title>
        <authorList>
            <person name="Catto M.A."/>
            <person name="Labadie P.E."/>
            <person name="Jacobson A.L."/>
            <person name="Kennedy G.G."/>
            <person name="Srinivasan R."/>
            <person name="Hunt B.G."/>
        </authorList>
    </citation>
    <scope>NUCLEOTIDE SEQUENCE</scope>
    <source>
        <strain evidence="7">PL_HMW_Pooled</strain>
    </source>
</reference>
<accession>A0AAE1I5Q2</accession>
<comment type="subcellular location">
    <subcellularLocation>
        <location evidence="1 6">Cell membrane</location>
        <topology evidence="1 6">Multi-pass membrane protein</topology>
    </subcellularLocation>
</comment>